<comment type="caution">
    <text evidence="1">The sequence shown here is derived from an EMBL/GenBank/DDBJ whole genome shotgun (WGS) entry which is preliminary data.</text>
</comment>
<evidence type="ECO:0000313" key="1">
    <source>
        <dbReference type="EMBL" id="MDF9277747.1"/>
    </source>
</evidence>
<dbReference type="Proteomes" id="UP001220456">
    <property type="component" value="Unassembled WGS sequence"/>
</dbReference>
<dbReference type="EMBL" id="JAROKN010000015">
    <property type="protein sequence ID" value="MDF9277747.1"/>
    <property type="molecule type" value="Genomic_DNA"/>
</dbReference>
<gene>
    <name evidence="1" type="ORF">P4U43_08090</name>
</gene>
<name>A0ABT6CUK1_9MICC</name>
<accession>A0ABT6CUK1</accession>
<reference evidence="1 2" key="1">
    <citation type="journal article" date="2023" name="Int. J. Syst. Evol. Microbiol.">
        <title>Arthrobacter vasquezii sp. nov., isolated from a soil sample from Union Glacier, Antarctica.</title>
        <authorList>
            <person name="Valenzuela-Ibaceta F."/>
            <person name="Carrasco V."/>
            <person name="Lagos-Moraga S."/>
            <person name="Dietz-Vargas C."/>
            <person name="Navarro C.A."/>
            <person name="Perez-Donoso J.M."/>
        </authorList>
    </citation>
    <scope>NUCLEOTIDE SEQUENCE [LARGE SCALE GENOMIC DNA]</scope>
    <source>
        <strain evidence="1 2">EH-1B-1</strain>
    </source>
</reference>
<dbReference type="RefSeq" id="WP_277358269.1">
    <property type="nucleotide sequence ID" value="NZ_JAROKN010000015.1"/>
</dbReference>
<keyword evidence="2" id="KW-1185">Reference proteome</keyword>
<evidence type="ECO:0000313" key="2">
    <source>
        <dbReference type="Proteomes" id="UP001220456"/>
    </source>
</evidence>
<sequence>MGAEVKGYPTVGYADPKRAGETKKANPKNQAGTWYAKAILAAMKLRSGEPEWANVIVLPVIPYYLELYEQTRGSLDLAKIEVWWIEFSGEMLKQAPRLQS</sequence>
<proteinExistence type="predicted"/>
<organism evidence="1 2">
    <name type="scientific">Arthrobacter vasquezii</name>
    <dbReference type="NCBI Taxonomy" id="2977629"/>
    <lineage>
        <taxon>Bacteria</taxon>
        <taxon>Bacillati</taxon>
        <taxon>Actinomycetota</taxon>
        <taxon>Actinomycetes</taxon>
        <taxon>Micrococcales</taxon>
        <taxon>Micrococcaceae</taxon>
        <taxon>Arthrobacter</taxon>
    </lineage>
</organism>
<protein>
    <submittedName>
        <fullName evidence="1">Uncharacterized protein</fullName>
    </submittedName>
</protein>